<dbReference type="AlphaFoldDB" id="A0A212KHS7"/>
<accession>A0A212KHS7</accession>
<feature type="domain" description="NAD-dependent epimerase/dehydratase" evidence="1">
    <location>
        <begin position="93"/>
        <end position="204"/>
    </location>
</feature>
<sequence>MTTPFLLIFGLGYTGSRLARECLAAGWRVAGTVRDAAKAEALRAEGLDARVFGADAAPAGVTHVLDTTVPGPQGSAGIAEVRRLGLRPSWLGMLSSSAVYGDCGGRWVDETALLAPGSPQARARAAAEAEWRAWGAETATPVQIFRLPGIYGPGRSALDAVRDGTARRIHRDGHRTSRVHVDDIVAALRLALAAPLADAVFNVADDAPAPNPEVVEYACDLLGRPYPPLERYEDLAPDDPRRRFLADRRLVVNARLKAALGWSPRYPTYREGLAAILAAGG</sequence>
<dbReference type="InterPro" id="IPR051783">
    <property type="entry name" value="NAD(P)-dependent_oxidoreduct"/>
</dbReference>
<evidence type="ECO:0000259" key="1">
    <source>
        <dbReference type="Pfam" id="PF01370"/>
    </source>
</evidence>
<dbReference type="Pfam" id="PF01370">
    <property type="entry name" value="Epimerase"/>
    <property type="match status" value="1"/>
</dbReference>
<dbReference type="Gene3D" id="3.40.50.720">
    <property type="entry name" value="NAD(P)-binding Rossmann-like Domain"/>
    <property type="match status" value="1"/>
</dbReference>
<organism evidence="2">
    <name type="scientific">uncultured Alphaproteobacteria bacterium</name>
    <dbReference type="NCBI Taxonomy" id="91750"/>
    <lineage>
        <taxon>Bacteria</taxon>
        <taxon>Pseudomonadati</taxon>
        <taxon>Pseudomonadota</taxon>
        <taxon>Alphaproteobacteria</taxon>
        <taxon>environmental samples</taxon>
    </lineage>
</organism>
<dbReference type="GO" id="GO:0005737">
    <property type="term" value="C:cytoplasm"/>
    <property type="evidence" value="ECO:0007669"/>
    <property type="project" value="TreeGrafter"/>
</dbReference>
<dbReference type="SUPFAM" id="SSF51735">
    <property type="entry name" value="NAD(P)-binding Rossmann-fold domains"/>
    <property type="match status" value="1"/>
</dbReference>
<reference evidence="2" key="1">
    <citation type="submission" date="2016-04" db="EMBL/GenBank/DDBJ databases">
        <authorList>
            <person name="Evans L.H."/>
            <person name="Alamgir A."/>
            <person name="Owens N."/>
            <person name="Weber N.D."/>
            <person name="Virtaneva K."/>
            <person name="Barbian K."/>
            <person name="Babar A."/>
            <person name="Rosenke K."/>
        </authorList>
    </citation>
    <scope>NUCLEOTIDE SEQUENCE</scope>
    <source>
        <strain evidence="2">86</strain>
    </source>
</reference>
<protein>
    <submittedName>
        <fullName evidence="2">NAD-dependent epimerase/dehydratase</fullName>
    </submittedName>
</protein>
<dbReference type="PANTHER" id="PTHR48079">
    <property type="entry name" value="PROTEIN YEEZ"/>
    <property type="match status" value="1"/>
</dbReference>
<dbReference type="InterPro" id="IPR036291">
    <property type="entry name" value="NAD(P)-bd_dom_sf"/>
</dbReference>
<dbReference type="InterPro" id="IPR001509">
    <property type="entry name" value="Epimerase_deHydtase"/>
</dbReference>
<dbReference type="PANTHER" id="PTHR48079:SF6">
    <property type="entry name" value="NAD(P)-BINDING DOMAIN-CONTAINING PROTEIN-RELATED"/>
    <property type="match status" value="1"/>
</dbReference>
<evidence type="ECO:0000313" key="2">
    <source>
        <dbReference type="EMBL" id="SBW11189.1"/>
    </source>
</evidence>
<dbReference type="GO" id="GO:0004029">
    <property type="term" value="F:aldehyde dehydrogenase (NAD+) activity"/>
    <property type="evidence" value="ECO:0007669"/>
    <property type="project" value="TreeGrafter"/>
</dbReference>
<proteinExistence type="predicted"/>
<gene>
    <name evidence="2" type="ORF">KL86APRO_20100</name>
</gene>
<name>A0A212KHS7_9PROT</name>
<dbReference type="EMBL" id="FLUO01000002">
    <property type="protein sequence ID" value="SBW11189.1"/>
    <property type="molecule type" value="Genomic_DNA"/>
</dbReference>